<accession>A0A8T0IIV4</accession>
<comment type="caution">
    <text evidence="2">The sequence shown here is derived from an EMBL/GenBank/DDBJ whole genome shotgun (WGS) entry which is preliminary data.</text>
</comment>
<dbReference type="EMBL" id="CM026423">
    <property type="protein sequence ID" value="KAG0582821.1"/>
    <property type="molecule type" value="Genomic_DNA"/>
</dbReference>
<gene>
    <name evidence="2" type="ORF">KC19_3G088700</name>
</gene>
<feature type="signal peptide" evidence="1">
    <location>
        <begin position="1"/>
        <end position="34"/>
    </location>
</feature>
<feature type="chain" id="PRO_5035782951" evidence="1">
    <location>
        <begin position="35"/>
        <end position="137"/>
    </location>
</feature>
<keyword evidence="1" id="KW-0732">Signal</keyword>
<evidence type="ECO:0000313" key="2">
    <source>
        <dbReference type="EMBL" id="KAG0582821.1"/>
    </source>
</evidence>
<evidence type="ECO:0000256" key="1">
    <source>
        <dbReference type="SAM" id="SignalP"/>
    </source>
</evidence>
<keyword evidence="3" id="KW-1185">Reference proteome</keyword>
<dbReference type="AlphaFoldDB" id="A0A8T0IIV4"/>
<name>A0A8T0IIV4_CERPU</name>
<organism evidence="2 3">
    <name type="scientific">Ceratodon purpureus</name>
    <name type="common">Fire moss</name>
    <name type="synonym">Dicranum purpureum</name>
    <dbReference type="NCBI Taxonomy" id="3225"/>
    <lineage>
        <taxon>Eukaryota</taxon>
        <taxon>Viridiplantae</taxon>
        <taxon>Streptophyta</taxon>
        <taxon>Embryophyta</taxon>
        <taxon>Bryophyta</taxon>
        <taxon>Bryophytina</taxon>
        <taxon>Bryopsida</taxon>
        <taxon>Dicranidae</taxon>
        <taxon>Pseudoditrichales</taxon>
        <taxon>Ditrichaceae</taxon>
        <taxon>Ceratodon</taxon>
    </lineage>
</organism>
<evidence type="ECO:0000313" key="3">
    <source>
        <dbReference type="Proteomes" id="UP000822688"/>
    </source>
</evidence>
<proteinExistence type="predicted"/>
<dbReference type="Proteomes" id="UP000822688">
    <property type="component" value="Chromosome 3"/>
</dbReference>
<protein>
    <submittedName>
        <fullName evidence="2">Uncharacterized protein</fullName>
    </submittedName>
</protein>
<sequence length="137" mass="14280">MAAKYSSNSCSGASTMRATLVLMLLLGAVVAAHGKKVSCYNKCPKPIKCNGILVDVNATAILDILGLDINATVKIDVTDITGAILSGTYKVPVDVTEVVVVYVDGYVKVIVGKVVGIIGQLLHTLLGLVLGLFKCTM</sequence>
<reference evidence="2" key="1">
    <citation type="submission" date="2020-06" db="EMBL/GenBank/DDBJ databases">
        <title>WGS assembly of Ceratodon purpureus strain R40.</title>
        <authorList>
            <person name="Carey S.B."/>
            <person name="Jenkins J."/>
            <person name="Shu S."/>
            <person name="Lovell J.T."/>
            <person name="Sreedasyam A."/>
            <person name="Maumus F."/>
            <person name="Tiley G.P."/>
            <person name="Fernandez-Pozo N."/>
            <person name="Barry K."/>
            <person name="Chen C."/>
            <person name="Wang M."/>
            <person name="Lipzen A."/>
            <person name="Daum C."/>
            <person name="Saski C.A."/>
            <person name="Payton A.C."/>
            <person name="Mcbreen J.C."/>
            <person name="Conrad R.E."/>
            <person name="Kollar L.M."/>
            <person name="Olsson S."/>
            <person name="Huttunen S."/>
            <person name="Landis J.B."/>
            <person name="Wickett N.J."/>
            <person name="Johnson M.G."/>
            <person name="Rensing S.A."/>
            <person name="Grimwood J."/>
            <person name="Schmutz J."/>
            <person name="Mcdaniel S.F."/>
        </authorList>
    </citation>
    <scope>NUCLEOTIDE SEQUENCE</scope>
    <source>
        <strain evidence="2">R40</strain>
    </source>
</reference>